<keyword evidence="2" id="KW-0812">Transmembrane</keyword>
<keyword evidence="2" id="KW-1133">Transmembrane helix</keyword>
<dbReference type="EMBL" id="PEWZ01000022">
    <property type="protein sequence ID" value="PIU36294.1"/>
    <property type="molecule type" value="Genomic_DNA"/>
</dbReference>
<organism evidence="3 4">
    <name type="scientific">Candidatus Shapirobacteria bacterium CG07_land_8_20_14_0_80_39_18</name>
    <dbReference type="NCBI Taxonomy" id="1974882"/>
    <lineage>
        <taxon>Bacteria</taxon>
        <taxon>Candidatus Shapironibacteriota</taxon>
    </lineage>
</organism>
<gene>
    <name evidence="3" type="ORF">COT03_00355</name>
</gene>
<accession>A0A2M6YS22</accession>
<feature type="compositionally biased region" description="Acidic residues" evidence="1">
    <location>
        <begin position="210"/>
        <end position="219"/>
    </location>
</feature>
<feature type="region of interest" description="Disordered" evidence="1">
    <location>
        <begin position="197"/>
        <end position="219"/>
    </location>
</feature>
<reference evidence="4" key="1">
    <citation type="submission" date="2017-09" db="EMBL/GenBank/DDBJ databases">
        <title>Depth-based differentiation of microbial function through sediment-hosted aquifers and enrichment of novel symbionts in the deep terrestrial subsurface.</title>
        <authorList>
            <person name="Probst A.J."/>
            <person name="Ladd B."/>
            <person name="Jarett J.K."/>
            <person name="Geller-Mcgrath D.E."/>
            <person name="Sieber C.M.K."/>
            <person name="Emerson J.B."/>
            <person name="Anantharaman K."/>
            <person name="Thomas B.C."/>
            <person name="Malmstrom R."/>
            <person name="Stieglmeier M."/>
            <person name="Klingl A."/>
            <person name="Woyke T."/>
            <person name="Ryan C.M."/>
            <person name="Banfield J.F."/>
        </authorList>
    </citation>
    <scope>NUCLEOTIDE SEQUENCE [LARGE SCALE GENOMIC DNA]</scope>
</reference>
<evidence type="ECO:0000313" key="3">
    <source>
        <dbReference type="EMBL" id="PIU36294.1"/>
    </source>
</evidence>
<sequence length="219" mass="23498">MQKKVLIILAVVVVVGVIGGLLWFRSRQISSEVLSPAEETSEITPTQTGAKLLTWNDPAGFSFQYPAEAESDSAEGGIKVNKHPEDNTNYANLDFYIEGKEGGILIMASDTKYASADDWATKDKKNSLAGGGTKTTLGGKVARKISFPSGEPLQTIVGTVNDEILFTVGLKSGSESFWQNTFDQIVSTFTFVYPTSAPASKESGGSSDSDVIEEEEIIE</sequence>
<proteinExistence type="predicted"/>
<feature type="transmembrane region" description="Helical" evidence="2">
    <location>
        <begin position="6"/>
        <end position="24"/>
    </location>
</feature>
<evidence type="ECO:0000256" key="2">
    <source>
        <dbReference type="SAM" id="Phobius"/>
    </source>
</evidence>
<evidence type="ECO:0000313" key="4">
    <source>
        <dbReference type="Proteomes" id="UP000229502"/>
    </source>
</evidence>
<name>A0A2M6YS22_9BACT</name>
<evidence type="ECO:0000256" key="1">
    <source>
        <dbReference type="SAM" id="MobiDB-lite"/>
    </source>
</evidence>
<keyword evidence="2" id="KW-0472">Membrane</keyword>
<dbReference type="AlphaFoldDB" id="A0A2M6YS22"/>
<comment type="caution">
    <text evidence="3">The sequence shown here is derived from an EMBL/GenBank/DDBJ whole genome shotgun (WGS) entry which is preliminary data.</text>
</comment>
<dbReference type="Proteomes" id="UP000229502">
    <property type="component" value="Unassembled WGS sequence"/>
</dbReference>
<protein>
    <submittedName>
        <fullName evidence="3">Uncharacterized protein</fullName>
    </submittedName>
</protein>